<dbReference type="InterPro" id="IPR036910">
    <property type="entry name" value="HMG_box_dom_sf"/>
</dbReference>
<feature type="compositionally biased region" description="Basic residues" evidence="2">
    <location>
        <begin position="122"/>
        <end position="135"/>
    </location>
</feature>
<organism evidence="4 5">
    <name type="scientific">Fistulina hepatica ATCC 64428</name>
    <dbReference type="NCBI Taxonomy" id="1128425"/>
    <lineage>
        <taxon>Eukaryota</taxon>
        <taxon>Fungi</taxon>
        <taxon>Dikarya</taxon>
        <taxon>Basidiomycota</taxon>
        <taxon>Agaricomycotina</taxon>
        <taxon>Agaricomycetes</taxon>
        <taxon>Agaricomycetidae</taxon>
        <taxon>Agaricales</taxon>
        <taxon>Fistulinaceae</taxon>
        <taxon>Fistulina</taxon>
    </lineage>
</organism>
<gene>
    <name evidence="4" type="ORF">FISHEDRAFT_60738</name>
</gene>
<reference evidence="4 5" key="1">
    <citation type="journal article" date="2015" name="Fungal Genet. Biol.">
        <title>Evolution of novel wood decay mechanisms in Agaricales revealed by the genome sequences of Fistulina hepatica and Cylindrobasidium torrendii.</title>
        <authorList>
            <person name="Floudas D."/>
            <person name="Held B.W."/>
            <person name="Riley R."/>
            <person name="Nagy L.G."/>
            <person name="Koehler G."/>
            <person name="Ransdell A.S."/>
            <person name="Younus H."/>
            <person name="Chow J."/>
            <person name="Chiniquy J."/>
            <person name="Lipzen A."/>
            <person name="Tritt A."/>
            <person name="Sun H."/>
            <person name="Haridas S."/>
            <person name="LaButti K."/>
            <person name="Ohm R.A."/>
            <person name="Kues U."/>
            <person name="Blanchette R.A."/>
            <person name="Grigoriev I.V."/>
            <person name="Minto R.E."/>
            <person name="Hibbett D.S."/>
        </authorList>
    </citation>
    <scope>NUCLEOTIDE SEQUENCE [LARGE SCALE GENOMIC DNA]</scope>
    <source>
        <strain evidence="4 5">ATCC 64428</strain>
    </source>
</reference>
<feature type="DNA-binding region" description="HMG box" evidence="1">
    <location>
        <begin position="29"/>
        <end position="112"/>
    </location>
</feature>
<dbReference type="SUPFAM" id="SSF47095">
    <property type="entry name" value="HMG-box"/>
    <property type="match status" value="1"/>
</dbReference>
<feature type="compositionally biased region" description="Low complexity" evidence="2">
    <location>
        <begin position="143"/>
        <end position="182"/>
    </location>
</feature>
<sequence length="362" mass="40394">MYFHDPSYMNIFLRDMLEMLPEAHRHDRLARPMNKFMLFRTTLNRWYSPDDEKKLTVSRLALDLPCTRGQNTFLSPLSSKIWALLSEAQQAPYHEVAKQRAMEFKLRHPDFRYNLTAEERRVKRAQKGRRVKSARTGKACRQSSTSSTSCERPSSSSSPRSVVSSDVSSRSSTATPSSPVSRGHVTNTSRLNSAMSPSPTSYTARVSEDVPPTSTNGRWHVQLPQIYDQEQQVVIQVEPLPVPDTRVSPSTDAPIQPVPLLAADPVWGEEFQQAFALVHVECPPAADTVAATIQSPQLVPSIDTYATDISALLYYDGTLASSSDFTSHDTQQPNATIASPVYETDSMSQDMFDQFMNISAMA</sequence>
<dbReference type="InterPro" id="IPR009071">
    <property type="entry name" value="HMG_box_dom"/>
</dbReference>
<dbReference type="AlphaFoldDB" id="A0A0D7A693"/>
<dbReference type="EMBL" id="KN882045">
    <property type="protein sequence ID" value="KIY45884.1"/>
    <property type="molecule type" value="Genomic_DNA"/>
</dbReference>
<feature type="compositionally biased region" description="Polar residues" evidence="2">
    <location>
        <begin position="184"/>
        <end position="204"/>
    </location>
</feature>
<name>A0A0D7A693_9AGAR</name>
<dbReference type="GO" id="GO:0005634">
    <property type="term" value="C:nucleus"/>
    <property type="evidence" value="ECO:0007669"/>
    <property type="project" value="UniProtKB-UniRule"/>
</dbReference>
<evidence type="ECO:0000256" key="1">
    <source>
        <dbReference type="PROSITE-ProRule" id="PRU00267"/>
    </source>
</evidence>
<feature type="domain" description="HMG box" evidence="3">
    <location>
        <begin position="29"/>
        <end position="112"/>
    </location>
</feature>
<evidence type="ECO:0000259" key="3">
    <source>
        <dbReference type="PROSITE" id="PS50118"/>
    </source>
</evidence>
<keyword evidence="5" id="KW-1185">Reference proteome</keyword>
<dbReference type="GO" id="GO:0003677">
    <property type="term" value="F:DNA binding"/>
    <property type="evidence" value="ECO:0007669"/>
    <property type="project" value="UniProtKB-UniRule"/>
</dbReference>
<dbReference type="PROSITE" id="PS50118">
    <property type="entry name" value="HMG_BOX_2"/>
    <property type="match status" value="1"/>
</dbReference>
<accession>A0A0D7A693</accession>
<keyword evidence="1" id="KW-0238">DNA-binding</keyword>
<feature type="region of interest" description="Disordered" evidence="2">
    <location>
        <begin position="117"/>
        <end position="218"/>
    </location>
</feature>
<proteinExistence type="predicted"/>
<dbReference type="Proteomes" id="UP000054144">
    <property type="component" value="Unassembled WGS sequence"/>
</dbReference>
<evidence type="ECO:0000256" key="2">
    <source>
        <dbReference type="SAM" id="MobiDB-lite"/>
    </source>
</evidence>
<keyword evidence="1" id="KW-0539">Nucleus</keyword>
<dbReference type="Gene3D" id="1.10.30.10">
    <property type="entry name" value="High mobility group box domain"/>
    <property type="match status" value="1"/>
</dbReference>
<evidence type="ECO:0000313" key="5">
    <source>
        <dbReference type="Proteomes" id="UP000054144"/>
    </source>
</evidence>
<protein>
    <recommendedName>
        <fullName evidence="3">HMG box domain-containing protein</fullName>
    </recommendedName>
</protein>
<evidence type="ECO:0000313" key="4">
    <source>
        <dbReference type="EMBL" id="KIY45884.1"/>
    </source>
</evidence>